<keyword evidence="1" id="KW-0732">Signal</keyword>
<dbReference type="Pfam" id="PF01663">
    <property type="entry name" value="Phosphodiest"/>
    <property type="match status" value="2"/>
</dbReference>
<protein>
    <submittedName>
        <fullName evidence="2">Uncharacterized protein</fullName>
    </submittedName>
</protein>
<sequence length="273" mass="31396">MIAKILVQCLLITCVYAISKHPILIVVSYDAFRYTSFDTELVPNMKRLKNVGTYADHLINVFPTKTFPNHHSIATGLYPKCTVSSVTAITILTMERRSRRRSIFRDYDVARASFPYQGQNITYIKTFQPDYDWSERVKTVISWITDDEKPANLVMLYFEEPDTHGHAFGPDSEIVNELIEKLDNITLYLEEQLEQHNLSDKVNVIHLSDHGMVSVTPPYFINITQYLKNGTYEWTGASPCIQIIPHDGYEDEIYKSLKAGSEKQGHFTVFKKS</sequence>
<feature type="chain" id="PRO_5043361812" evidence="1">
    <location>
        <begin position="18"/>
        <end position="273"/>
    </location>
</feature>
<keyword evidence="3" id="KW-1185">Reference proteome</keyword>
<reference evidence="2" key="1">
    <citation type="journal article" date="2023" name="Insect Mol. Biol.">
        <title>Genome sequencing provides insights into the evolution of gene families encoding plant cell wall-degrading enzymes in longhorned beetles.</title>
        <authorList>
            <person name="Shin N.R."/>
            <person name="Okamura Y."/>
            <person name="Kirsch R."/>
            <person name="Pauchet Y."/>
        </authorList>
    </citation>
    <scope>NUCLEOTIDE SEQUENCE</scope>
    <source>
        <strain evidence="2">AMC_N1</strain>
    </source>
</reference>
<dbReference type="EMBL" id="JAPWTK010000051">
    <property type="protein sequence ID" value="KAJ8954062.1"/>
    <property type="molecule type" value="Genomic_DNA"/>
</dbReference>
<evidence type="ECO:0000256" key="1">
    <source>
        <dbReference type="SAM" id="SignalP"/>
    </source>
</evidence>
<accession>A0AAV8YQ53</accession>
<evidence type="ECO:0000313" key="3">
    <source>
        <dbReference type="Proteomes" id="UP001162162"/>
    </source>
</evidence>
<dbReference type="InterPro" id="IPR017850">
    <property type="entry name" value="Alkaline_phosphatase_core_sf"/>
</dbReference>
<dbReference type="CDD" id="cd16018">
    <property type="entry name" value="Enpp"/>
    <property type="match status" value="1"/>
</dbReference>
<dbReference type="Gene3D" id="3.40.720.10">
    <property type="entry name" value="Alkaline Phosphatase, subunit A"/>
    <property type="match status" value="1"/>
</dbReference>
<organism evidence="2 3">
    <name type="scientific">Aromia moschata</name>
    <dbReference type="NCBI Taxonomy" id="1265417"/>
    <lineage>
        <taxon>Eukaryota</taxon>
        <taxon>Metazoa</taxon>
        <taxon>Ecdysozoa</taxon>
        <taxon>Arthropoda</taxon>
        <taxon>Hexapoda</taxon>
        <taxon>Insecta</taxon>
        <taxon>Pterygota</taxon>
        <taxon>Neoptera</taxon>
        <taxon>Endopterygota</taxon>
        <taxon>Coleoptera</taxon>
        <taxon>Polyphaga</taxon>
        <taxon>Cucujiformia</taxon>
        <taxon>Chrysomeloidea</taxon>
        <taxon>Cerambycidae</taxon>
        <taxon>Cerambycinae</taxon>
        <taxon>Callichromatini</taxon>
        <taxon>Aromia</taxon>
    </lineage>
</organism>
<dbReference type="PANTHER" id="PTHR10151">
    <property type="entry name" value="ECTONUCLEOTIDE PYROPHOSPHATASE/PHOSPHODIESTERASE"/>
    <property type="match status" value="1"/>
</dbReference>
<gene>
    <name evidence="2" type="ORF">NQ318_004367</name>
</gene>
<feature type="signal peptide" evidence="1">
    <location>
        <begin position="1"/>
        <end position="17"/>
    </location>
</feature>
<dbReference type="PANTHER" id="PTHR10151:SF120">
    <property type="entry name" value="BIS(5'-ADENOSYL)-TRIPHOSPHATASE"/>
    <property type="match status" value="1"/>
</dbReference>
<evidence type="ECO:0000313" key="2">
    <source>
        <dbReference type="EMBL" id="KAJ8954062.1"/>
    </source>
</evidence>
<proteinExistence type="predicted"/>
<dbReference type="InterPro" id="IPR002591">
    <property type="entry name" value="Phosphodiest/P_Trfase"/>
</dbReference>
<dbReference type="Proteomes" id="UP001162162">
    <property type="component" value="Unassembled WGS sequence"/>
</dbReference>
<dbReference type="GO" id="GO:0016787">
    <property type="term" value="F:hydrolase activity"/>
    <property type="evidence" value="ECO:0007669"/>
    <property type="project" value="UniProtKB-ARBA"/>
</dbReference>
<dbReference type="SUPFAM" id="SSF53649">
    <property type="entry name" value="Alkaline phosphatase-like"/>
    <property type="match status" value="1"/>
</dbReference>
<name>A0AAV8YQ53_9CUCU</name>
<comment type="caution">
    <text evidence="2">The sequence shown here is derived from an EMBL/GenBank/DDBJ whole genome shotgun (WGS) entry which is preliminary data.</text>
</comment>
<dbReference type="AlphaFoldDB" id="A0AAV8YQ53"/>